<keyword evidence="2" id="KW-1133">Transmembrane helix</keyword>
<proteinExistence type="predicted"/>
<dbReference type="Proteomes" id="UP000253383">
    <property type="component" value="Unassembled WGS sequence"/>
</dbReference>
<dbReference type="AlphaFoldDB" id="A0A368JN84"/>
<feature type="transmembrane region" description="Helical" evidence="2">
    <location>
        <begin position="346"/>
        <end position="369"/>
    </location>
</feature>
<keyword evidence="2" id="KW-0472">Membrane</keyword>
<reference evidence="3 4" key="1">
    <citation type="submission" date="2018-07" db="EMBL/GenBank/DDBJ databases">
        <title>Genome analysis of Larkinella rosea.</title>
        <authorList>
            <person name="Zhou Z."/>
            <person name="Wang G."/>
        </authorList>
    </citation>
    <scope>NUCLEOTIDE SEQUENCE [LARGE SCALE GENOMIC DNA]</scope>
    <source>
        <strain evidence="4">zzj9</strain>
    </source>
</reference>
<accession>A0A368JN84</accession>
<keyword evidence="2" id="KW-0812">Transmembrane</keyword>
<name>A0A368JN84_9BACT</name>
<organism evidence="3 4">
    <name type="scientific">Larkinella punicea</name>
    <dbReference type="NCBI Taxonomy" id="2315727"/>
    <lineage>
        <taxon>Bacteria</taxon>
        <taxon>Pseudomonadati</taxon>
        <taxon>Bacteroidota</taxon>
        <taxon>Cytophagia</taxon>
        <taxon>Cytophagales</taxon>
        <taxon>Spirosomataceae</taxon>
        <taxon>Larkinella</taxon>
    </lineage>
</organism>
<dbReference type="RefSeq" id="WP_114408033.1">
    <property type="nucleotide sequence ID" value="NZ_QOWE01000018.1"/>
</dbReference>
<feature type="region of interest" description="Disordered" evidence="1">
    <location>
        <begin position="394"/>
        <end position="417"/>
    </location>
</feature>
<evidence type="ECO:0000256" key="1">
    <source>
        <dbReference type="SAM" id="MobiDB-lite"/>
    </source>
</evidence>
<evidence type="ECO:0000256" key="2">
    <source>
        <dbReference type="SAM" id="Phobius"/>
    </source>
</evidence>
<sequence length="538" mass="61362">MKRELLTTPLKRIRPVFFNVGENVKRYEQVRGLFVGGHDRLFAEPLVTGAGRDEITWYGEYPGDFRTLASYSPEEQQQLLPILNEQVNYLFRDIIRYIKKGPGQYDRASYRNLRQSVESFLEVPSTEHILVFNTPDGPRFTLTNWGFMFETEKPERNIIRKLVPFGVTPVVVRAMYRPTNLPAANEPLAVEFETHKRTLTTDEQGLLTIAEVPYLSEITVYQQDAGGQPVNRQTVFVDERNPAEPYPVLLERLPFSMFFRVVDQHGRAVPKHHIRLDYQGMQLPAQADEQGRLLLNNTYYGESVQCYDLVDKKEPLVKTYVHERGQTDYVIPVFIPDPLKPVKRGLGCLGLLLGLLVLLVAGLIAYYYFAYDEKPLSQNQLNASVRGHKNRLSAPDSLNAVAPDSTAVSPDTRNEAGPEIHDDIALSQCNGGQDGQDYQSPDIKVVIAEYDLGKEDATFALDYYTDAVPDQIEVFEGRKDDIDEDSKPLFIYYGSTIYDSWSRASMQQLIKTKSQYVTVRVTGQTIWNYRVNCPLNHQ</sequence>
<keyword evidence="4" id="KW-1185">Reference proteome</keyword>
<gene>
    <name evidence="3" type="ORF">DUE52_21090</name>
</gene>
<protein>
    <submittedName>
        <fullName evidence="3">Uncharacterized protein</fullName>
    </submittedName>
</protein>
<evidence type="ECO:0000313" key="4">
    <source>
        <dbReference type="Proteomes" id="UP000253383"/>
    </source>
</evidence>
<comment type="caution">
    <text evidence="3">The sequence shown here is derived from an EMBL/GenBank/DDBJ whole genome shotgun (WGS) entry which is preliminary data.</text>
</comment>
<evidence type="ECO:0000313" key="3">
    <source>
        <dbReference type="EMBL" id="RCR67601.1"/>
    </source>
</evidence>
<dbReference type="OrthoDB" id="907864at2"/>
<dbReference type="EMBL" id="QOWE01000018">
    <property type="protein sequence ID" value="RCR67601.1"/>
    <property type="molecule type" value="Genomic_DNA"/>
</dbReference>